<proteinExistence type="predicted"/>
<dbReference type="InterPro" id="IPR022686">
    <property type="entry name" value="G2P_N"/>
</dbReference>
<dbReference type="RefSeq" id="WP_055467247.1">
    <property type="nucleotide sequence ID" value="NZ_LKHS01000035.1"/>
</dbReference>
<reference evidence="3 4" key="1">
    <citation type="submission" date="2015-08" db="EMBL/GenBank/DDBJ databases">
        <title>Antibacterial properties of a collection of Vibrionaceae strains.</title>
        <authorList>
            <person name="Giubergia S."/>
        </authorList>
    </citation>
    <scope>NUCLEOTIDE SEQUENCE [LARGE SCALE GENOMIC DNA]</scope>
    <source>
        <strain evidence="3 4">S0821</strain>
    </source>
</reference>
<protein>
    <recommendedName>
        <fullName evidence="5">Replication-associated protein G2P N-terminal domain-containing protein</fullName>
    </recommendedName>
</protein>
<name>A0A0Q2MV65_VIBFU</name>
<dbReference type="AlphaFoldDB" id="A0A0Q2MV65"/>
<evidence type="ECO:0000313" key="3">
    <source>
        <dbReference type="EMBL" id="KQH83607.1"/>
    </source>
</evidence>
<sequence>MKRSFVEWFIDKLNMQQVHPEGGLPVVGKELFWRVDAATGESTQPSPTPFRLEGSFSSLITVRCDGYKVSVEGNPSRWMRMDNLFGFKTIDECVAVYNCILKQCGLPAFTKSTRVYFRQTDESKKALLESDGAVIKHIDFTRNLSVGEGNEIAYLRAISGQTIGRSKVGYLYPNQQTVDWNKGSTYRYDKIYIKAFDLEKHRSSRTANCINQEDLHYYDQLIDYCKSNGVIREEHSFKRPFLRRKNLCFYGLVTEKEFEPYLQDLETAMKRLEVTHTEYDTVADQLVGEGICKSRQSANATQSVYLQWLHGQRLKRNSQYYVHRSRLLQIGIDIAVDFDVTRLPIQIRRQEVVEVQTLQIPDWYRKPLLESLPKVVGLDIPSIPAHHDTDNVIPFVHSSLKRTSGGANLIFTDEGYR</sequence>
<dbReference type="EMBL" id="LKHS01000035">
    <property type="protein sequence ID" value="KQH83607.1"/>
    <property type="molecule type" value="Genomic_DNA"/>
</dbReference>
<feature type="domain" description="Replication-associated protein G2P C-terminal" evidence="2">
    <location>
        <begin position="287"/>
        <end position="368"/>
    </location>
</feature>
<dbReference type="GO" id="GO:0006260">
    <property type="term" value="P:DNA replication"/>
    <property type="evidence" value="ECO:0007669"/>
    <property type="project" value="InterPro"/>
</dbReference>
<organism evidence="3 4">
    <name type="scientific">Vibrio furnissii</name>
    <dbReference type="NCBI Taxonomy" id="29494"/>
    <lineage>
        <taxon>Bacteria</taxon>
        <taxon>Pseudomonadati</taxon>
        <taxon>Pseudomonadota</taxon>
        <taxon>Gammaproteobacteria</taxon>
        <taxon>Vibrionales</taxon>
        <taxon>Vibrionaceae</taxon>
        <taxon>Vibrio</taxon>
    </lineage>
</organism>
<feature type="domain" description="Replication-associated protein G2P N-terminal" evidence="1">
    <location>
        <begin position="37"/>
        <end position="247"/>
    </location>
</feature>
<dbReference type="InParanoid" id="A0A0Q2MV65"/>
<dbReference type="Pfam" id="PF05155">
    <property type="entry name" value="G2P_X_C"/>
    <property type="match status" value="1"/>
</dbReference>
<dbReference type="InterPro" id="IPR022688">
    <property type="entry name" value="G2P_C"/>
</dbReference>
<comment type="caution">
    <text evidence="3">The sequence shown here is derived from an EMBL/GenBank/DDBJ whole genome shotgun (WGS) entry which is preliminary data.</text>
</comment>
<dbReference type="Pfam" id="PF05144">
    <property type="entry name" value="Phage_CRI"/>
    <property type="match status" value="1"/>
</dbReference>
<evidence type="ECO:0000259" key="1">
    <source>
        <dbReference type="Pfam" id="PF05144"/>
    </source>
</evidence>
<accession>A0A0Q2MV65</accession>
<evidence type="ECO:0008006" key="5">
    <source>
        <dbReference type="Google" id="ProtNLM"/>
    </source>
</evidence>
<keyword evidence="4" id="KW-1185">Reference proteome</keyword>
<evidence type="ECO:0000259" key="2">
    <source>
        <dbReference type="Pfam" id="PF05155"/>
    </source>
</evidence>
<evidence type="ECO:0000313" key="4">
    <source>
        <dbReference type="Proteomes" id="UP000051221"/>
    </source>
</evidence>
<gene>
    <name evidence="3" type="ORF">AMR76_22070</name>
</gene>
<dbReference type="Proteomes" id="UP000051221">
    <property type="component" value="Unassembled WGS sequence"/>
</dbReference>